<dbReference type="Pfam" id="PF01370">
    <property type="entry name" value="Epimerase"/>
    <property type="match status" value="1"/>
</dbReference>
<keyword evidence="6" id="KW-1185">Reference proteome</keyword>
<comment type="cofactor">
    <cofactor evidence="1">
        <name>NAD(+)</name>
        <dbReference type="ChEBI" id="CHEBI:57540"/>
    </cofactor>
</comment>
<dbReference type="InterPro" id="IPR036291">
    <property type="entry name" value="NAD(P)-bd_dom_sf"/>
</dbReference>
<dbReference type="InterPro" id="IPR005886">
    <property type="entry name" value="UDP_G4E"/>
</dbReference>
<organism evidence="5 6">
    <name type="scientific">Microthyrium microscopicum</name>
    <dbReference type="NCBI Taxonomy" id="703497"/>
    <lineage>
        <taxon>Eukaryota</taxon>
        <taxon>Fungi</taxon>
        <taxon>Dikarya</taxon>
        <taxon>Ascomycota</taxon>
        <taxon>Pezizomycotina</taxon>
        <taxon>Dothideomycetes</taxon>
        <taxon>Dothideomycetes incertae sedis</taxon>
        <taxon>Microthyriales</taxon>
        <taxon>Microthyriaceae</taxon>
        <taxon>Microthyrium</taxon>
    </lineage>
</organism>
<dbReference type="GO" id="GO:0006012">
    <property type="term" value="P:galactose metabolic process"/>
    <property type="evidence" value="ECO:0007669"/>
    <property type="project" value="InterPro"/>
</dbReference>
<evidence type="ECO:0000313" key="6">
    <source>
        <dbReference type="Proteomes" id="UP000799302"/>
    </source>
</evidence>
<evidence type="ECO:0000256" key="3">
    <source>
        <dbReference type="ARBA" id="ARBA00023235"/>
    </source>
</evidence>
<sequence length="381" mass="42176">QYVLVVGGLGYIGSHTSWELLKEGYSVIILDNLSNSYKTALERLERLKSEHYKGKACQPSIEFYECDYRNEAIVRFILNRHKTTEQDIKNPQPTATGQTDIVGLIHFAAYKAVPESIQQPLRYYSNNVAGMIDFCTLMGEYEIKNFIFSSSAAVYGEVTPPTGRIPEDYCTHKTTDWTDVNGNAHTTHGGCTAITNPYGRSKWMCEAILNDLAISDPSWSIMALRYFNPIGCDPSAIIGEDPRTPPQNLMPVVIKVMTGEIPALTVFGTDWETRDGTAIRDFIHVTDLARGHLAALAAVVGASPIKGFHTFNLGTGRGQTVKEIVTAMETTSGKPIPTNPTGRREGDVKMCVAEPVKAATQLHWQTEKSLQDCCDDLMRFL</sequence>
<dbReference type="PANTHER" id="PTHR43725:SF3">
    <property type="entry name" value="UDP-GLUCOSE 4-EPIMERASE (EUROFUNG)"/>
    <property type="match status" value="1"/>
</dbReference>
<dbReference type="FunFam" id="3.40.50.720:FF:000418">
    <property type="entry name" value="UDP-glucose 4-epimerase 5"/>
    <property type="match status" value="1"/>
</dbReference>
<dbReference type="GO" id="GO:0005829">
    <property type="term" value="C:cytosol"/>
    <property type="evidence" value="ECO:0007669"/>
    <property type="project" value="TreeGrafter"/>
</dbReference>
<dbReference type="Gene3D" id="3.90.25.10">
    <property type="entry name" value="UDP-galactose 4-epimerase, domain 1"/>
    <property type="match status" value="1"/>
</dbReference>
<feature type="non-terminal residue" evidence="5">
    <location>
        <position position="381"/>
    </location>
</feature>
<evidence type="ECO:0000313" key="5">
    <source>
        <dbReference type="EMBL" id="KAF2667967.1"/>
    </source>
</evidence>
<dbReference type="OrthoDB" id="9402762at2759"/>
<evidence type="ECO:0000256" key="1">
    <source>
        <dbReference type="ARBA" id="ARBA00001911"/>
    </source>
</evidence>
<dbReference type="AlphaFoldDB" id="A0A6A6U945"/>
<name>A0A6A6U945_9PEZI</name>
<dbReference type="PANTHER" id="PTHR43725">
    <property type="entry name" value="UDP-GLUCOSE 4-EPIMERASE"/>
    <property type="match status" value="1"/>
</dbReference>
<dbReference type="GO" id="GO:0003978">
    <property type="term" value="F:UDP-glucose 4-epimerase activity"/>
    <property type="evidence" value="ECO:0007669"/>
    <property type="project" value="InterPro"/>
</dbReference>
<dbReference type="SUPFAM" id="SSF51735">
    <property type="entry name" value="NAD(P)-binding Rossmann-fold domains"/>
    <property type="match status" value="1"/>
</dbReference>
<dbReference type="InterPro" id="IPR001509">
    <property type="entry name" value="Epimerase_deHydtase"/>
</dbReference>
<dbReference type="EMBL" id="MU004237">
    <property type="protein sequence ID" value="KAF2667967.1"/>
    <property type="molecule type" value="Genomic_DNA"/>
</dbReference>
<evidence type="ECO:0000259" key="4">
    <source>
        <dbReference type="Pfam" id="PF01370"/>
    </source>
</evidence>
<keyword evidence="2" id="KW-0520">NAD</keyword>
<keyword evidence="3" id="KW-0413">Isomerase</keyword>
<dbReference type="Gene3D" id="3.40.50.720">
    <property type="entry name" value="NAD(P)-binding Rossmann-like Domain"/>
    <property type="match status" value="1"/>
</dbReference>
<feature type="non-terminal residue" evidence="5">
    <location>
        <position position="1"/>
    </location>
</feature>
<reference evidence="5" key="1">
    <citation type="journal article" date="2020" name="Stud. Mycol.">
        <title>101 Dothideomycetes genomes: a test case for predicting lifestyles and emergence of pathogens.</title>
        <authorList>
            <person name="Haridas S."/>
            <person name="Albert R."/>
            <person name="Binder M."/>
            <person name="Bloem J."/>
            <person name="Labutti K."/>
            <person name="Salamov A."/>
            <person name="Andreopoulos B."/>
            <person name="Baker S."/>
            <person name="Barry K."/>
            <person name="Bills G."/>
            <person name="Bluhm B."/>
            <person name="Cannon C."/>
            <person name="Castanera R."/>
            <person name="Culley D."/>
            <person name="Daum C."/>
            <person name="Ezra D."/>
            <person name="Gonzalez J."/>
            <person name="Henrissat B."/>
            <person name="Kuo A."/>
            <person name="Liang C."/>
            <person name="Lipzen A."/>
            <person name="Lutzoni F."/>
            <person name="Magnuson J."/>
            <person name="Mondo S."/>
            <person name="Nolan M."/>
            <person name="Ohm R."/>
            <person name="Pangilinan J."/>
            <person name="Park H.-J."/>
            <person name="Ramirez L."/>
            <person name="Alfaro M."/>
            <person name="Sun H."/>
            <person name="Tritt A."/>
            <person name="Yoshinaga Y."/>
            <person name="Zwiers L.-H."/>
            <person name="Turgeon B."/>
            <person name="Goodwin S."/>
            <person name="Spatafora J."/>
            <person name="Crous P."/>
            <person name="Grigoriev I."/>
        </authorList>
    </citation>
    <scope>NUCLEOTIDE SEQUENCE</scope>
    <source>
        <strain evidence="5">CBS 115976</strain>
    </source>
</reference>
<gene>
    <name evidence="5" type="ORF">BT63DRAFT_354710</name>
</gene>
<accession>A0A6A6U945</accession>
<evidence type="ECO:0000256" key="2">
    <source>
        <dbReference type="ARBA" id="ARBA00023027"/>
    </source>
</evidence>
<dbReference type="NCBIfam" id="TIGR01179">
    <property type="entry name" value="galE"/>
    <property type="match status" value="1"/>
</dbReference>
<protein>
    <submittedName>
        <fullName evidence="5">UDP-glucose 4-epimerase</fullName>
    </submittedName>
</protein>
<proteinExistence type="predicted"/>
<dbReference type="Proteomes" id="UP000799302">
    <property type="component" value="Unassembled WGS sequence"/>
</dbReference>
<feature type="domain" description="NAD-dependent epimerase/dehydratase" evidence="4">
    <location>
        <begin position="3"/>
        <end position="301"/>
    </location>
</feature>